<keyword evidence="3" id="KW-0472">Membrane</keyword>
<accession>A0A1F4SVN8</accession>
<dbReference type="Proteomes" id="UP000178417">
    <property type="component" value="Unassembled WGS sequence"/>
</dbReference>
<reference evidence="4 5" key="1">
    <citation type="journal article" date="2016" name="Nat. Commun.">
        <title>Thousands of microbial genomes shed light on interconnected biogeochemical processes in an aquifer system.</title>
        <authorList>
            <person name="Anantharaman K."/>
            <person name="Brown C.T."/>
            <person name="Hug L.A."/>
            <person name="Sharon I."/>
            <person name="Castelle C.J."/>
            <person name="Probst A.J."/>
            <person name="Thomas B.C."/>
            <person name="Singh A."/>
            <person name="Wilkins M.J."/>
            <person name="Karaoz U."/>
            <person name="Brodie E.L."/>
            <person name="Williams K.H."/>
            <person name="Hubbard S.S."/>
            <person name="Banfield J.F."/>
        </authorList>
    </citation>
    <scope>NUCLEOTIDE SEQUENCE [LARGE SCALE GENOMIC DNA]</scope>
</reference>
<dbReference type="AlphaFoldDB" id="A0A1F4SVN8"/>
<keyword evidence="1" id="KW-0175">Coiled coil</keyword>
<feature type="compositionally biased region" description="Basic residues" evidence="2">
    <location>
        <begin position="218"/>
        <end position="238"/>
    </location>
</feature>
<evidence type="ECO:0000313" key="5">
    <source>
        <dbReference type="Proteomes" id="UP000178417"/>
    </source>
</evidence>
<evidence type="ECO:0000256" key="3">
    <source>
        <dbReference type="SAM" id="Phobius"/>
    </source>
</evidence>
<gene>
    <name evidence="4" type="ORF">A2310_08470</name>
</gene>
<dbReference type="EMBL" id="MEUB01000009">
    <property type="protein sequence ID" value="OGC24427.1"/>
    <property type="molecule type" value="Genomic_DNA"/>
</dbReference>
<proteinExistence type="predicted"/>
<keyword evidence="3" id="KW-0812">Transmembrane</keyword>
<feature type="coiled-coil region" evidence="1">
    <location>
        <begin position="91"/>
        <end position="125"/>
    </location>
</feature>
<name>A0A1F4SVN8_UNCSA</name>
<evidence type="ECO:0000256" key="2">
    <source>
        <dbReference type="SAM" id="MobiDB-lite"/>
    </source>
</evidence>
<comment type="caution">
    <text evidence="4">The sequence shown here is derived from an EMBL/GenBank/DDBJ whole genome shotgun (WGS) entry which is preliminary data.</text>
</comment>
<dbReference type="STRING" id="1802579.A2310_08470"/>
<protein>
    <submittedName>
        <fullName evidence="4">Uncharacterized protein</fullName>
    </submittedName>
</protein>
<organism evidence="4 5">
    <name type="scientific">candidate division WOR-1 bacterium RIFOXYB2_FULL_37_13</name>
    <dbReference type="NCBI Taxonomy" id="1802579"/>
    <lineage>
        <taxon>Bacteria</taxon>
        <taxon>Bacillati</taxon>
        <taxon>Saganbacteria</taxon>
    </lineage>
</organism>
<feature type="region of interest" description="Disordered" evidence="2">
    <location>
        <begin position="216"/>
        <end position="238"/>
    </location>
</feature>
<sequence>MKLFLKIEALFPSLFLFTLFIVNRSSSAESPGLKDVLTQQSFSFNWAAVLLGVLLILTSGAVFFAAKTYMGHRKNKKKDNEEAVEKKDSFISEVEAKLSFVSAELKSKEMESENLKNELKKMNEIIGERIKNEELLKKSAIELRKEQGKILAEKDRLSQELSRQNSSKLFGAHDIDIEEIIVVEGDVFGKEKNRKTEKEAQDRGELALKQIIQDETKKNKKSKILKKKNGRKKKVEIQ</sequence>
<evidence type="ECO:0000313" key="4">
    <source>
        <dbReference type="EMBL" id="OGC24427.1"/>
    </source>
</evidence>
<evidence type="ECO:0000256" key="1">
    <source>
        <dbReference type="SAM" id="Coils"/>
    </source>
</evidence>
<keyword evidence="3" id="KW-1133">Transmembrane helix</keyword>
<feature type="transmembrane region" description="Helical" evidence="3">
    <location>
        <begin position="44"/>
        <end position="66"/>
    </location>
</feature>